<accession>A0A9Q8T310</accession>
<dbReference type="EMBL" id="CP019479">
    <property type="protein sequence ID" value="UQC88379.1"/>
    <property type="molecule type" value="Genomic_DNA"/>
</dbReference>
<evidence type="ECO:0000313" key="3">
    <source>
        <dbReference type="Proteomes" id="UP000830671"/>
    </source>
</evidence>
<dbReference type="RefSeq" id="XP_049149984.1">
    <property type="nucleotide sequence ID" value="XM_049292838.1"/>
</dbReference>
<protein>
    <submittedName>
        <fullName evidence="2">Uncharacterized protein</fullName>
    </submittedName>
</protein>
<sequence length="401" mass="46074">MSTSDDSITNTTFASCLKTRCHSNIQETRVPSPQSRVSYPEYYNRPTYMAQFSCYAFQASVPSEISKPHVDILHLNSFALYAPFAVAFANMEGFYENKEDRDWKEIDDDPQQVFDKIKLKLLGMHRLWWIPWIYTHIEKTIGPRSVTIGKARHEGDIMIGRERWEEEEEEEEEREELGKAHDFLQTRYRGGRVILYNACRPSEIHHHYRMLRDPTMTESHHLIYPLSNVRPSMTSVVIVPSSFQSPNPSVLNNHSCSTAHRLLSTSLESFRDIAEAKKSRRQNSIAPPVREFQRSTASPSKTKSSFPPSKIESTFPLFQGSLTVYKAHQSCQNGLRRSWNKLIRLHSAFFPSRLHGRGPGAQIPIPSSPPQTQANSQTHFFKKKCSHPGLYFIHIGGETCF</sequence>
<organism evidence="2 3">
    <name type="scientific">Colletotrichum lupini</name>
    <dbReference type="NCBI Taxonomy" id="145971"/>
    <lineage>
        <taxon>Eukaryota</taxon>
        <taxon>Fungi</taxon>
        <taxon>Dikarya</taxon>
        <taxon>Ascomycota</taxon>
        <taxon>Pezizomycotina</taxon>
        <taxon>Sordariomycetes</taxon>
        <taxon>Hypocreomycetidae</taxon>
        <taxon>Glomerellales</taxon>
        <taxon>Glomerellaceae</taxon>
        <taxon>Colletotrichum</taxon>
        <taxon>Colletotrichum acutatum species complex</taxon>
    </lineage>
</organism>
<dbReference type="KEGG" id="clup:CLUP02_13902"/>
<evidence type="ECO:0000313" key="2">
    <source>
        <dbReference type="EMBL" id="UQC88379.1"/>
    </source>
</evidence>
<feature type="region of interest" description="Disordered" evidence="1">
    <location>
        <begin position="275"/>
        <end position="308"/>
    </location>
</feature>
<name>A0A9Q8T310_9PEZI</name>
<feature type="compositionally biased region" description="Low complexity" evidence="1">
    <location>
        <begin position="295"/>
        <end position="308"/>
    </location>
</feature>
<keyword evidence="3" id="KW-1185">Reference proteome</keyword>
<proteinExistence type="predicted"/>
<reference evidence="2" key="1">
    <citation type="journal article" date="2021" name="Mol. Plant Microbe Interact.">
        <title>Complete Genome Sequence of the Plant-Pathogenic Fungus Colletotrichum lupini.</title>
        <authorList>
            <person name="Baroncelli R."/>
            <person name="Pensec F."/>
            <person name="Da Lio D."/>
            <person name="Boufleur T."/>
            <person name="Vicente I."/>
            <person name="Sarrocco S."/>
            <person name="Picot A."/>
            <person name="Baraldi E."/>
            <person name="Sukno S."/>
            <person name="Thon M."/>
            <person name="Le Floch G."/>
        </authorList>
    </citation>
    <scope>NUCLEOTIDE SEQUENCE</scope>
    <source>
        <strain evidence="2">IMI 504893</strain>
    </source>
</reference>
<evidence type="ECO:0000256" key="1">
    <source>
        <dbReference type="SAM" id="MobiDB-lite"/>
    </source>
</evidence>
<dbReference type="Proteomes" id="UP000830671">
    <property type="component" value="Chromosome 7"/>
</dbReference>
<dbReference type="AlphaFoldDB" id="A0A9Q8T310"/>
<dbReference type="GeneID" id="73347848"/>
<gene>
    <name evidence="2" type="ORF">CLUP02_13902</name>
</gene>